<dbReference type="Proteomes" id="UP000237246">
    <property type="component" value="Unassembled WGS sequence"/>
</dbReference>
<proteinExistence type="predicted"/>
<organism evidence="1 2">
    <name type="scientific">Bambusicola thoracicus</name>
    <name type="common">Chinese bamboo-partridge</name>
    <name type="synonym">Perdix thoracica</name>
    <dbReference type="NCBI Taxonomy" id="9083"/>
    <lineage>
        <taxon>Eukaryota</taxon>
        <taxon>Metazoa</taxon>
        <taxon>Chordata</taxon>
        <taxon>Craniata</taxon>
        <taxon>Vertebrata</taxon>
        <taxon>Euteleostomi</taxon>
        <taxon>Archelosauria</taxon>
        <taxon>Archosauria</taxon>
        <taxon>Dinosauria</taxon>
        <taxon>Saurischia</taxon>
        <taxon>Theropoda</taxon>
        <taxon>Coelurosauria</taxon>
        <taxon>Aves</taxon>
        <taxon>Neognathae</taxon>
        <taxon>Galloanserae</taxon>
        <taxon>Galliformes</taxon>
        <taxon>Phasianidae</taxon>
        <taxon>Perdicinae</taxon>
        <taxon>Bambusicola</taxon>
    </lineage>
</organism>
<dbReference type="AlphaFoldDB" id="A0A2P4T2I4"/>
<sequence length="64" mass="7431">MTAVWRSQKHQAVRVHQGQDWVPFHSQRTTTKGLRRMAVLVRQSIWKMVGANTTFTHIISLTSK</sequence>
<accession>A0A2P4T2I4</accession>
<comment type="caution">
    <text evidence="1">The sequence shown here is derived from an EMBL/GenBank/DDBJ whole genome shotgun (WGS) entry which is preliminary data.</text>
</comment>
<protein>
    <submittedName>
        <fullName evidence="1">Uncharacterized protein</fullName>
    </submittedName>
</protein>
<evidence type="ECO:0000313" key="2">
    <source>
        <dbReference type="Proteomes" id="UP000237246"/>
    </source>
</evidence>
<gene>
    <name evidence="1" type="ORF">CIB84_005680</name>
</gene>
<reference evidence="1 2" key="1">
    <citation type="submission" date="2018-01" db="EMBL/GenBank/DDBJ databases">
        <title>Comparison of the Chinese Bamboo Partridge and Red Junglefowl genome sequences highlights the importance of demography in genome evolution.</title>
        <authorList>
            <person name="Tiley G.P."/>
            <person name="Kimball R.T."/>
            <person name="Braun E.L."/>
            <person name="Burleigh J.G."/>
        </authorList>
    </citation>
    <scope>NUCLEOTIDE SEQUENCE [LARGE SCALE GENOMIC DNA]</scope>
    <source>
        <strain evidence="1">RTK389</strain>
        <tissue evidence="1">Blood</tissue>
    </source>
</reference>
<dbReference type="EMBL" id="PPHD01011348">
    <property type="protein sequence ID" value="POI30570.1"/>
    <property type="molecule type" value="Genomic_DNA"/>
</dbReference>
<name>A0A2P4T2I4_BAMTH</name>
<evidence type="ECO:0000313" key="1">
    <source>
        <dbReference type="EMBL" id="POI30570.1"/>
    </source>
</evidence>
<keyword evidence="2" id="KW-1185">Reference proteome</keyword>